<reference evidence="1 2" key="1">
    <citation type="journal article" date="2019" name="Commun. Biol.">
        <title>The bagworm genome reveals a unique fibroin gene that provides high tensile strength.</title>
        <authorList>
            <person name="Kono N."/>
            <person name="Nakamura H."/>
            <person name="Ohtoshi R."/>
            <person name="Tomita M."/>
            <person name="Numata K."/>
            <person name="Arakawa K."/>
        </authorList>
    </citation>
    <scope>NUCLEOTIDE SEQUENCE [LARGE SCALE GENOMIC DNA]</scope>
</reference>
<keyword evidence="2" id="KW-1185">Reference proteome</keyword>
<evidence type="ECO:0000313" key="1">
    <source>
        <dbReference type="EMBL" id="GBP18178.1"/>
    </source>
</evidence>
<organism evidence="1 2">
    <name type="scientific">Eumeta variegata</name>
    <name type="common">Bagworm moth</name>
    <name type="synonym">Eumeta japonica</name>
    <dbReference type="NCBI Taxonomy" id="151549"/>
    <lineage>
        <taxon>Eukaryota</taxon>
        <taxon>Metazoa</taxon>
        <taxon>Ecdysozoa</taxon>
        <taxon>Arthropoda</taxon>
        <taxon>Hexapoda</taxon>
        <taxon>Insecta</taxon>
        <taxon>Pterygota</taxon>
        <taxon>Neoptera</taxon>
        <taxon>Endopterygota</taxon>
        <taxon>Lepidoptera</taxon>
        <taxon>Glossata</taxon>
        <taxon>Ditrysia</taxon>
        <taxon>Tineoidea</taxon>
        <taxon>Psychidae</taxon>
        <taxon>Oiketicinae</taxon>
        <taxon>Eumeta</taxon>
    </lineage>
</organism>
<dbReference type="Proteomes" id="UP000299102">
    <property type="component" value="Unassembled WGS sequence"/>
</dbReference>
<proteinExistence type="predicted"/>
<dbReference type="AlphaFoldDB" id="A0A4C1TW85"/>
<name>A0A4C1TW85_EUMVA</name>
<sequence length="119" mass="12721">MCRDTCGKLVFAGPSSRTLYFDGAVSFSIIAARKKLRVECAVVVDVCRVCGRPPLDAALAARACVRSPCRATPRPPPAAALRPSDTRALSVFALAPPARPAARDIRSLESRSLFCYIVS</sequence>
<accession>A0A4C1TW85</accession>
<gene>
    <name evidence="1" type="ORF">EVAR_9020_1</name>
</gene>
<comment type="caution">
    <text evidence="1">The sequence shown here is derived from an EMBL/GenBank/DDBJ whole genome shotgun (WGS) entry which is preliminary data.</text>
</comment>
<protein>
    <submittedName>
        <fullName evidence="1">Uncharacterized protein</fullName>
    </submittedName>
</protein>
<dbReference type="EMBL" id="BGZK01000094">
    <property type="protein sequence ID" value="GBP18178.1"/>
    <property type="molecule type" value="Genomic_DNA"/>
</dbReference>
<evidence type="ECO:0000313" key="2">
    <source>
        <dbReference type="Proteomes" id="UP000299102"/>
    </source>
</evidence>